<evidence type="ECO:0000313" key="2">
    <source>
        <dbReference type="Proteomes" id="UP000075182"/>
    </source>
</evidence>
<sequence>MSFINQFKSQSKTVLAAVAISAAILGFAGE</sequence>
<dbReference type="AlphaFoldDB" id="A0A0Z8PI69"/>
<name>A0A0Z8PI69_STRSU</name>
<reference evidence="1 2" key="1">
    <citation type="submission" date="2016-02" db="EMBL/GenBank/DDBJ databases">
        <authorList>
            <consortium name="Pathogen Informatics"/>
        </authorList>
    </citation>
    <scope>NUCLEOTIDE SEQUENCE [LARGE SCALE GENOMIC DNA]</scope>
    <source>
        <strain evidence="1 2">SS999</strain>
    </source>
</reference>
<organism evidence="1 2">
    <name type="scientific">Streptococcus suis</name>
    <dbReference type="NCBI Taxonomy" id="1307"/>
    <lineage>
        <taxon>Bacteria</taxon>
        <taxon>Bacillati</taxon>
        <taxon>Bacillota</taxon>
        <taxon>Bacilli</taxon>
        <taxon>Lactobacillales</taxon>
        <taxon>Streptococcaceae</taxon>
        <taxon>Streptococcus</taxon>
    </lineage>
</organism>
<gene>
    <name evidence="1" type="ORF">ERS132536_00174</name>
</gene>
<protein>
    <submittedName>
        <fullName evidence="1">Uncharacterized protein</fullName>
    </submittedName>
</protein>
<dbReference type="Proteomes" id="UP000075182">
    <property type="component" value="Unassembled WGS sequence"/>
</dbReference>
<accession>A0A0Z8PI69</accession>
<evidence type="ECO:0000313" key="1">
    <source>
        <dbReference type="EMBL" id="CYX42047.1"/>
    </source>
</evidence>
<proteinExistence type="predicted"/>
<dbReference type="EMBL" id="FIMD01000001">
    <property type="protein sequence ID" value="CYX42047.1"/>
    <property type="molecule type" value="Genomic_DNA"/>
</dbReference>